<dbReference type="OMA" id="HCMADEV"/>
<dbReference type="GO" id="GO:0007166">
    <property type="term" value="P:cell surface receptor signaling pathway"/>
    <property type="evidence" value="ECO:0007669"/>
    <property type="project" value="InterPro"/>
</dbReference>
<keyword evidence="6" id="KW-0430">Lectin</keyword>
<evidence type="ECO:0000259" key="18">
    <source>
        <dbReference type="PROSITE" id="PS50261"/>
    </source>
</evidence>
<feature type="region of interest" description="Disordered" evidence="13">
    <location>
        <begin position="1533"/>
        <end position="1570"/>
    </location>
</feature>
<dbReference type="GO" id="GO:0030246">
    <property type="term" value="F:carbohydrate binding"/>
    <property type="evidence" value="ECO:0007669"/>
    <property type="project" value="UniProtKB-KW"/>
</dbReference>
<dbReference type="PROSITE" id="PS50221">
    <property type="entry name" value="GAIN_B"/>
    <property type="match status" value="1"/>
</dbReference>
<keyword evidence="11" id="KW-0675">Receptor</keyword>
<comment type="similarity">
    <text evidence="2">Belongs to the G-protein coupled receptor 2 family. LN-TM7 subfamily.</text>
</comment>
<feature type="compositionally biased region" description="Polar residues" evidence="13">
    <location>
        <begin position="1484"/>
        <end position="1494"/>
    </location>
</feature>
<dbReference type="InterPro" id="IPR036445">
    <property type="entry name" value="GPCR_2_extracell_dom_sf"/>
</dbReference>
<dbReference type="Gene3D" id="2.60.220.50">
    <property type="match status" value="1"/>
</dbReference>
<comment type="subcellular location">
    <subcellularLocation>
        <location evidence="1">Cell membrane</location>
        <topology evidence="1">Multi-pass membrane protein</topology>
    </subcellularLocation>
</comment>
<evidence type="ECO:0000256" key="1">
    <source>
        <dbReference type="ARBA" id="ARBA00004651"/>
    </source>
</evidence>
<keyword evidence="8" id="KW-0297">G-protein coupled receptor</keyword>
<feature type="domain" description="G-protein coupled receptors family 2 profile 2" evidence="18">
    <location>
        <begin position="879"/>
        <end position="1183"/>
    </location>
</feature>
<feature type="domain" description="SUEL-type lectin" evidence="17">
    <location>
        <begin position="89"/>
        <end position="179"/>
    </location>
</feature>
<dbReference type="InterPro" id="IPR000922">
    <property type="entry name" value="Lectin_gal-bd_dom"/>
</dbReference>
<dbReference type="GO" id="GO:0005886">
    <property type="term" value="C:plasma membrane"/>
    <property type="evidence" value="ECO:0007669"/>
    <property type="project" value="UniProtKB-SubCell"/>
</dbReference>
<dbReference type="FunFam" id="2.60.120.740:FF:000001">
    <property type="entry name" value="Adhesion G protein-coupled receptor L2"/>
    <property type="match status" value="1"/>
</dbReference>
<feature type="compositionally biased region" description="Basic and acidic residues" evidence="13">
    <location>
        <begin position="201"/>
        <end position="214"/>
    </location>
</feature>
<evidence type="ECO:0000256" key="11">
    <source>
        <dbReference type="ARBA" id="ARBA00023170"/>
    </source>
</evidence>
<dbReference type="SUPFAM" id="SSF81321">
    <property type="entry name" value="Family A G protein-coupled receptor-like"/>
    <property type="match status" value="1"/>
</dbReference>
<evidence type="ECO:0000256" key="8">
    <source>
        <dbReference type="ARBA" id="ARBA00023040"/>
    </source>
</evidence>
<feature type="transmembrane region" description="Helical" evidence="14">
    <location>
        <begin position="933"/>
        <end position="951"/>
    </location>
</feature>
<dbReference type="InterPro" id="IPR046338">
    <property type="entry name" value="GAIN_dom_sf"/>
</dbReference>
<dbReference type="PANTHER" id="PTHR12011:SF347">
    <property type="entry name" value="FI21270P1-RELATED"/>
    <property type="match status" value="1"/>
</dbReference>
<dbReference type="Proteomes" id="UP000515146">
    <property type="component" value="Unplaced"/>
</dbReference>
<feature type="transmembrane region" description="Helical" evidence="14">
    <location>
        <begin position="1130"/>
        <end position="1154"/>
    </location>
</feature>
<accession>A0A6P6YAW5</accession>
<evidence type="ECO:0000259" key="15">
    <source>
        <dbReference type="PROSITE" id="PS50221"/>
    </source>
</evidence>
<dbReference type="InterPro" id="IPR017981">
    <property type="entry name" value="GPCR_2-like_7TM"/>
</dbReference>
<feature type="compositionally biased region" description="Low complexity" evidence="13">
    <location>
        <begin position="1495"/>
        <end position="1504"/>
    </location>
</feature>
<dbReference type="PROSITE" id="PS50228">
    <property type="entry name" value="SUEL_LECTIN"/>
    <property type="match status" value="1"/>
</dbReference>
<keyword evidence="4 14" id="KW-0812">Transmembrane</keyword>
<feature type="region of interest" description="Disordered" evidence="13">
    <location>
        <begin position="197"/>
        <end position="425"/>
    </location>
</feature>
<feature type="compositionally biased region" description="Low complexity" evidence="13">
    <location>
        <begin position="404"/>
        <end position="425"/>
    </location>
</feature>
<dbReference type="InterPro" id="IPR057244">
    <property type="entry name" value="GAIN_B"/>
</dbReference>
<evidence type="ECO:0000256" key="4">
    <source>
        <dbReference type="ARBA" id="ARBA00022692"/>
    </source>
</evidence>
<dbReference type="PRINTS" id="PR00249">
    <property type="entry name" value="GPCRSECRETIN"/>
</dbReference>
<feature type="transmembrane region" description="Helical" evidence="14">
    <location>
        <begin position="1160"/>
        <end position="1182"/>
    </location>
</feature>
<dbReference type="Gene3D" id="1.20.1070.10">
    <property type="entry name" value="Rhodopsin 7-helix transmembrane proteins"/>
    <property type="match status" value="1"/>
</dbReference>
<sequence length="1598" mass="180570">MLFQCKNISNSNDHHSQSSSTKTTTIRRPNSHLTMLSFIILAIIVSVMMNGANVVDGGLVHGQQQQQETKKEWSSSTTLRRPRYHTLYACEGNSLEIQCDEGTHINLIRANFGRFSISVCNEQGNVDWSVNCMAHRSFRVIQERCAGRSRCRIEATVSTFNEDACPRVHKYLEVHFNCTKPGSLLTNNIQQHLVNQTNNDFDNHSDGNFSHHVDDDYDNNQASNHHHNGHHNHHHQVSFPPVVLFPEPPMQPSNGIGSSTALPPHIDLTSQDIKDQEEAVEKAPLSIVDEPGPIQVKPPKPIDLSEDSSSMDQDDNNYDLPSSSDDTSNDTPYNRASSSSTTTVSSNPFGHHHVKQHPFNNAAQYPQSESSEPSSSSFPSLSIGKPVPTAKPPKPDNYDPPQSPSSSYSENDDPSSSYTSQPDDVLLVPVPVPVPSIDLVYDYCRPMYAKNLNWNWTMAGNVLRQACPIGARGIARWSCIIDNGEPTWTPHLPDMSNCSSLWIAHLLDRLRSQESIFSLAEELAKQAKGKILYSGDLISAADIIKQLVIRLETKLEESKDDQDRRAHLIKELLNSVLNVASNLLEEIQMESWHELNPHDQRLAIRTMIRAMERIAELLADVRSQPNYNFVRTHNNILVSVHVHSLASLENGMHLPFVLSQYDSSVPSMSDSTSNEVSVHIPYEVLVQQANDQGQVKVIFLMYRRLANLLKIRTPTNNYHDYPIHLQPYAYKQFSERNDYEYPMYQYQRHHNNHHHYPNNNGMYRSSTQTIINSDIVGLILATDFHEHSSYDRLPVPLNGGLIELTFRHLQTENVTNGRCAYWDMKRIDEDTFGDWSTAGCETISTNRTHTSCRCNHLTNFAVLMDITNVPMDANDEYVLRMITRIGCSISIIALAITLLTLSVYRYVLYSFIELLHLLNYFINRNLNSIRNSIHKHLCACLLVAEVIFLLGIDETRIKLVCGLIAIALHYFFLASFLWMFFEGLQLYTMLVQVFENRHNRMTIYSLVAYGAPALLVIVAALVDPLSYGTSQHCWLRTDNHFIWSFLGPALAILLANALFLTLAISIICKHSPNSIITSTTTNFSTVVHQKNHNHHQQQQQHLKVYPSSTLTPSPSYSISTEHSKMHSIKIWIRTSISLLVMLGLTWSIGVFYLARPTFTMAFIFTVFNSLQGLLIFIFCCILNEKVRQEYRNSLTRSCRRCFFFRTIDQQSMAFGTKSSSDSTRSTSLRDSHHLIMNGGSTHVGHHLSQQHLYMQQPAASFLGSRNVSASAAPRTSLLYLNELLGKTSSNSETPTAVANSPTTDQPLIPTQMIHSTPSIHQFQNNLQQINQDNQQQHFNHSRLSQALSSISQLTNTIQDDTSSSDYGCRRLTQMFEHIYECIDEDPYVAKLLLPAIQRSLDNHQARAHLCQQQDGHRNAGLTPALLATLNRASQRNLSNQIRLQPNSSYLSSGNNHHTIGHGNIGGLHLPAIVRDNTAMVNGKSIPNGSPAQSHQQQPQQQQQQTVALLDGDQVRCCTLNDHKLCDHQSESMNHVINNNNNNNNNFLQQQQHSQNIQQSQQQQQQQQQMINHQQMMNVLKGQNNNMTNGNRHHLASEC</sequence>
<feature type="transmembrane region" description="Helical" evidence="14">
    <location>
        <begin position="1042"/>
        <end position="1068"/>
    </location>
</feature>
<feature type="transmembrane region" description="Helical" evidence="14">
    <location>
        <begin position="1002"/>
        <end position="1022"/>
    </location>
</feature>
<dbReference type="CDD" id="cd22830">
    <property type="entry name" value="Gal_Rha_Lectin_dCirl"/>
    <property type="match status" value="1"/>
</dbReference>
<keyword evidence="3" id="KW-1003">Cell membrane</keyword>
<evidence type="ECO:0000256" key="2">
    <source>
        <dbReference type="ARBA" id="ARBA00010933"/>
    </source>
</evidence>
<dbReference type="InParanoid" id="A0A6P6YAW5"/>
<protein>
    <submittedName>
        <fullName evidence="20">Latrophilin Cirl-like isoform X1</fullName>
    </submittedName>
</protein>
<dbReference type="InterPro" id="IPR000203">
    <property type="entry name" value="GPS"/>
</dbReference>
<dbReference type="InterPro" id="IPR001879">
    <property type="entry name" value="GPCR_2_extracellular_dom"/>
</dbReference>
<proteinExistence type="inferred from homology"/>
<feature type="region of interest" description="Disordered" evidence="13">
    <location>
        <begin position="1"/>
        <end position="26"/>
    </location>
</feature>
<feature type="region of interest" description="Disordered" evidence="13">
    <location>
        <begin position="1480"/>
        <end position="1505"/>
    </location>
</feature>
<dbReference type="RefSeq" id="XP_027202420.1">
    <property type="nucleotide sequence ID" value="XM_027346619.1"/>
</dbReference>
<feature type="compositionally biased region" description="Polar residues" evidence="13">
    <location>
        <begin position="252"/>
        <end position="261"/>
    </location>
</feature>
<evidence type="ECO:0000256" key="12">
    <source>
        <dbReference type="ARBA" id="ARBA00023224"/>
    </source>
</evidence>
<dbReference type="InterPro" id="IPR000832">
    <property type="entry name" value="GPCR_2_secretin-like"/>
</dbReference>
<keyword evidence="10" id="KW-1015">Disulfide bond</keyword>
<dbReference type="PROSITE" id="PS50227">
    <property type="entry name" value="G_PROTEIN_RECEP_F2_3"/>
    <property type="match status" value="1"/>
</dbReference>
<keyword evidence="7 14" id="KW-1133">Transmembrane helix</keyword>
<feature type="compositionally biased region" description="Polar residues" evidence="13">
    <location>
        <begin position="358"/>
        <end position="367"/>
    </location>
</feature>
<name>A0A6P6YAW5_DERPT</name>
<evidence type="ECO:0000256" key="5">
    <source>
        <dbReference type="ARBA" id="ARBA00022729"/>
    </source>
</evidence>
<dbReference type="Gene3D" id="2.60.120.740">
    <property type="match status" value="1"/>
</dbReference>
<evidence type="ECO:0000256" key="3">
    <source>
        <dbReference type="ARBA" id="ARBA00022475"/>
    </source>
</evidence>
<dbReference type="PANTHER" id="PTHR12011">
    <property type="entry name" value="ADHESION G-PROTEIN COUPLED RECEPTOR"/>
    <property type="match status" value="1"/>
</dbReference>
<evidence type="ECO:0000259" key="17">
    <source>
        <dbReference type="PROSITE" id="PS50228"/>
    </source>
</evidence>
<evidence type="ECO:0000256" key="13">
    <source>
        <dbReference type="SAM" id="MobiDB-lite"/>
    </source>
</evidence>
<dbReference type="PROSITE" id="PS50261">
    <property type="entry name" value="G_PROTEIN_RECEP_F2_4"/>
    <property type="match status" value="1"/>
</dbReference>
<feature type="transmembrane region" description="Helical" evidence="14">
    <location>
        <begin position="957"/>
        <end position="981"/>
    </location>
</feature>
<evidence type="ECO:0000256" key="14">
    <source>
        <dbReference type="SAM" id="Phobius"/>
    </source>
</evidence>
<dbReference type="Pfam" id="PF16489">
    <property type="entry name" value="GAIN"/>
    <property type="match status" value="1"/>
</dbReference>
<dbReference type="OrthoDB" id="1100386at2759"/>
<evidence type="ECO:0000256" key="10">
    <source>
        <dbReference type="ARBA" id="ARBA00023157"/>
    </source>
</evidence>
<evidence type="ECO:0000256" key="6">
    <source>
        <dbReference type="ARBA" id="ARBA00022734"/>
    </source>
</evidence>
<feature type="compositionally biased region" description="Basic and acidic residues" evidence="13">
    <location>
        <begin position="272"/>
        <end position="281"/>
    </location>
</feature>
<feature type="domain" description="GAIN-B" evidence="15">
    <location>
        <begin position="652"/>
        <end position="870"/>
    </location>
</feature>
<feature type="compositionally biased region" description="Basic residues" evidence="13">
    <location>
        <begin position="224"/>
        <end position="236"/>
    </location>
</feature>
<dbReference type="InterPro" id="IPR043159">
    <property type="entry name" value="Lectin_gal-bd_sf"/>
</dbReference>
<dbReference type="InterPro" id="IPR032471">
    <property type="entry name" value="AGRL2-4_GAIN_subdom_A"/>
</dbReference>
<feature type="compositionally biased region" description="Low complexity" evidence="13">
    <location>
        <begin position="368"/>
        <end position="382"/>
    </location>
</feature>
<evidence type="ECO:0000313" key="20">
    <source>
        <dbReference type="RefSeq" id="XP_027202420.1"/>
    </source>
</evidence>
<dbReference type="GO" id="GO:0004930">
    <property type="term" value="F:G protein-coupled receptor activity"/>
    <property type="evidence" value="ECO:0007669"/>
    <property type="project" value="UniProtKB-KW"/>
</dbReference>
<gene>
    <name evidence="20" type="primary">LOC113796360</name>
</gene>
<keyword evidence="19" id="KW-1185">Reference proteome</keyword>
<dbReference type="Pfam" id="PF01825">
    <property type="entry name" value="GPS"/>
    <property type="match status" value="1"/>
</dbReference>
<dbReference type="Pfam" id="PF00002">
    <property type="entry name" value="7tm_2"/>
    <property type="match status" value="1"/>
</dbReference>
<feature type="transmembrane region" description="Helical" evidence="14">
    <location>
        <begin position="889"/>
        <end position="912"/>
    </location>
</feature>
<reference evidence="20" key="1">
    <citation type="submission" date="2025-08" db="UniProtKB">
        <authorList>
            <consortium name="RefSeq"/>
        </authorList>
    </citation>
    <scope>IDENTIFICATION</scope>
    <source>
        <strain evidence="20">Airmid</strain>
    </source>
</reference>
<evidence type="ECO:0000313" key="19">
    <source>
        <dbReference type="Proteomes" id="UP000515146"/>
    </source>
</evidence>
<feature type="transmembrane region" description="Helical" evidence="14">
    <location>
        <begin position="33"/>
        <end position="52"/>
    </location>
</feature>
<dbReference type="Gene3D" id="1.25.40.610">
    <property type="match status" value="1"/>
</dbReference>
<keyword evidence="9 14" id="KW-0472">Membrane</keyword>
<feature type="domain" description="G-protein coupled receptors family 2 profile 1" evidence="16">
    <location>
        <begin position="443"/>
        <end position="502"/>
    </location>
</feature>
<evidence type="ECO:0000256" key="7">
    <source>
        <dbReference type="ARBA" id="ARBA00022989"/>
    </source>
</evidence>
<dbReference type="SMART" id="SM00303">
    <property type="entry name" value="GPS"/>
    <property type="match status" value="1"/>
</dbReference>
<dbReference type="Gene3D" id="4.10.1240.10">
    <property type="entry name" value="GPCR, family 2, extracellular hormone receptor domain"/>
    <property type="match status" value="1"/>
</dbReference>
<dbReference type="KEGG" id="dpte:113796360"/>
<dbReference type="Pfam" id="PF02140">
    <property type="entry name" value="SUEL_Lectin"/>
    <property type="match status" value="1"/>
</dbReference>
<feature type="compositionally biased region" description="Low complexity" evidence="13">
    <location>
        <begin position="319"/>
        <end position="346"/>
    </location>
</feature>
<evidence type="ECO:0000259" key="16">
    <source>
        <dbReference type="PROSITE" id="PS50227"/>
    </source>
</evidence>
<keyword evidence="12" id="KW-0807">Transducer</keyword>
<organism evidence="19 20">
    <name type="scientific">Dermatophagoides pteronyssinus</name>
    <name type="common">European house dust mite</name>
    <dbReference type="NCBI Taxonomy" id="6956"/>
    <lineage>
        <taxon>Eukaryota</taxon>
        <taxon>Metazoa</taxon>
        <taxon>Ecdysozoa</taxon>
        <taxon>Arthropoda</taxon>
        <taxon>Chelicerata</taxon>
        <taxon>Arachnida</taxon>
        <taxon>Acari</taxon>
        <taxon>Acariformes</taxon>
        <taxon>Sarcoptiformes</taxon>
        <taxon>Astigmata</taxon>
        <taxon>Psoroptidia</taxon>
        <taxon>Analgoidea</taxon>
        <taxon>Pyroglyphidae</taxon>
        <taxon>Dermatophagoidinae</taxon>
        <taxon>Dermatophagoides</taxon>
    </lineage>
</organism>
<evidence type="ECO:0000256" key="9">
    <source>
        <dbReference type="ARBA" id="ARBA00023136"/>
    </source>
</evidence>
<keyword evidence="5" id="KW-0732">Signal</keyword>